<dbReference type="AlphaFoldDB" id="A0A017RYL9"/>
<dbReference type="RefSeq" id="WP_035377793.1">
    <property type="nucleotide sequence ID" value="NZ_AZQP01000004.1"/>
</dbReference>
<dbReference type="SUPFAM" id="SSF56059">
    <property type="entry name" value="Glutathione synthetase ATP-binding domain-like"/>
    <property type="match status" value="1"/>
</dbReference>
<accession>A0A017RYL9</accession>
<dbReference type="Gene3D" id="3.30.470.20">
    <property type="entry name" value="ATP-grasp fold, B domain"/>
    <property type="match status" value="1"/>
</dbReference>
<sequence>MIKIRCTSLPSTLDSTSEDKIGISLYNARKFSLTNGSEVKLKCGLRQIKVKIQVLPINEQNNSYIYLSSGVYEKILLPKSMDYDVVFKNGTFIVGPVIAVLLGKKLLQRYAKGLKVRESLDFYSEAGLKSGVLVYFFSLDDIDLTNKSVNGLVRIRDKKGFSYIKRQPLPVPDAIHNRLAVAKGSINDKKLIELERSVPDIKIINRITKINKWKIYKILSKDKSVSIYLPKTLRLKSSKNITDMLQEFPFVILKPVGRSLGLGVIKVTKLSSDRFKAYYHLNGKNLSIQGNIDFILDNLKKIMGRRLYIVQQGIELTTFENCPFDLRVTMQKDSSADWTLSRWYARVASEGSIVTNVSSGGRGVKITKALYPSLGSKTELTLNKIYKASLVICKALDEKIKDIGDLGLDIGIDENGNPYLIEVNFRDFKKYNDELGQEEGWEKMYYKPIYFLKHLYEEKIAKDTKD</sequence>
<protein>
    <recommendedName>
        <fullName evidence="3">ATP-grasp domain-containing protein</fullName>
    </recommendedName>
</protein>
<dbReference type="Proteomes" id="UP000019681">
    <property type="component" value="Unassembled WGS sequence"/>
</dbReference>
<comment type="caution">
    <text evidence="1">The sequence shown here is derived from an EMBL/GenBank/DDBJ whole genome shotgun (WGS) entry which is preliminary data.</text>
</comment>
<dbReference type="EMBL" id="AZQP01000004">
    <property type="protein sequence ID" value="EYE89494.1"/>
    <property type="molecule type" value="Genomic_DNA"/>
</dbReference>
<reference evidence="1 2" key="1">
    <citation type="journal article" date="2014" name="Genome Announc.">
        <title>Draft Genome Sequence of Fervidicella metallireducens Strain AeBT, an Iron-Reducing Thermoanaerobe from the Great Artesian Basin.</title>
        <authorList>
            <person name="Patel B.K."/>
        </authorList>
    </citation>
    <scope>NUCLEOTIDE SEQUENCE [LARGE SCALE GENOMIC DNA]</scope>
    <source>
        <strain evidence="1 2">AeB</strain>
    </source>
</reference>
<gene>
    <name evidence="1" type="ORF">Q428_02370</name>
</gene>
<evidence type="ECO:0000313" key="2">
    <source>
        <dbReference type="Proteomes" id="UP000019681"/>
    </source>
</evidence>
<dbReference type="InterPro" id="IPR026838">
    <property type="entry name" value="YheC/D"/>
</dbReference>
<dbReference type="OrthoDB" id="1809801at2"/>
<evidence type="ECO:0008006" key="3">
    <source>
        <dbReference type="Google" id="ProtNLM"/>
    </source>
</evidence>
<keyword evidence="2" id="KW-1185">Reference proteome</keyword>
<proteinExistence type="predicted"/>
<evidence type="ECO:0000313" key="1">
    <source>
        <dbReference type="EMBL" id="EYE89494.1"/>
    </source>
</evidence>
<dbReference type="Pfam" id="PF14398">
    <property type="entry name" value="ATPgrasp_YheCD"/>
    <property type="match status" value="1"/>
</dbReference>
<organism evidence="1 2">
    <name type="scientific">Fervidicella metallireducens AeB</name>
    <dbReference type="NCBI Taxonomy" id="1403537"/>
    <lineage>
        <taxon>Bacteria</taxon>
        <taxon>Bacillati</taxon>
        <taxon>Bacillota</taxon>
        <taxon>Clostridia</taxon>
        <taxon>Eubacteriales</taxon>
        <taxon>Clostridiaceae</taxon>
        <taxon>Fervidicella</taxon>
    </lineage>
</organism>
<dbReference type="STRING" id="1403537.Q428_02370"/>
<name>A0A017RYL9_9CLOT</name>